<dbReference type="PROSITE" id="PS50404">
    <property type="entry name" value="GST_NTER"/>
    <property type="match status" value="1"/>
</dbReference>
<proteinExistence type="predicted"/>
<dbReference type="InterPro" id="IPR011767">
    <property type="entry name" value="GLR_AS"/>
</dbReference>
<reference evidence="3" key="1">
    <citation type="submission" date="2017-08" db="EMBL/GenBank/DDBJ databases">
        <title>A dynamic microbial community with high functional redundancy inhabits the cold, oxic subseafloor aquifer.</title>
        <authorList>
            <person name="Tully B.J."/>
            <person name="Wheat C.G."/>
            <person name="Glazer B.T."/>
            <person name="Huber J.A."/>
        </authorList>
    </citation>
    <scope>NUCLEOTIDE SEQUENCE [LARGE SCALE GENOMIC DNA]</scope>
</reference>
<dbReference type="Pfam" id="PF00462">
    <property type="entry name" value="Glutaredoxin"/>
    <property type="match status" value="1"/>
</dbReference>
<dbReference type="SUPFAM" id="SSF52833">
    <property type="entry name" value="Thioredoxin-like"/>
    <property type="match status" value="1"/>
</dbReference>
<gene>
    <name evidence="2" type="ORF">COB11_07965</name>
</gene>
<accession>A0A2A4YB83</accession>
<comment type="caution">
    <text evidence="2">The sequence shown here is derived from an EMBL/GenBank/DDBJ whole genome shotgun (WGS) entry which is preliminary data.</text>
</comment>
<feature type="domain" description="GST N-terminal" evidence="1">
    <location>
        <begin position="5"/>
        <end position="84"/>
    </location>
</feature>
<protein>
    <submittedName>
        <fullName evidence="2">Glutaredoxin</fullName>
    </submittedName>
</protein>
<dbReference type="CDD" id="cd02976">
    <property type="entry name" value="NrdH"/>
    <property type="match status" value="1"/>
</dbReference>
<dbReference type="Gene3D" id="3.40.30.10">
    <property type="entry name" value="Glutaredoxin"/>
    <property type="match status" value="1"/>
</dbReference>
<evidence type="ECO:0000313" key="3">
    <source>
        <dbReference type="Proteomes" id="UP000217838"/>
    </source>
</evidence>
<evidence type="ECO:0000259" key="1">
    <source>
        <dbReference type="PROSITE" id="PS50404"/>
    </source>
</evidence>
<dbReference type="InterPro" id="IPR002109">
    <property type="entry name" value="Glutaredoxin"/>
</dbReference>
<dbReference type="PROSITE" id="PS00195">
    <property type="entry name" value="GLUTAREDOXIN_1"/>
    <property type="match status" value="1"/>
</dbReference>
<dbReference type="Proteomes" id="UP000217838">
    <property type="component" value="Unassembled WGS sequence"/>
</dbReference>
<dbReference type="InterPro" id="IPR004045">
    <property type="entry name" value="Glutathione_S-Trfase_N"/>
</dbReference>
<dbReference type="PROSITE" id="PS51354">
    <property type="entry name" value="GLUTAREDOXIN_2"/>
    <property type="match status" value="1"/>
</dbReference>
<dbReference type="EMBL" id="NVUU01000120">
    <property type="protein sequence ID" value="PCI91974.1"/>
    <property type="molecule type" value="Genomic_DNA"/>
</dbReference>
<name>A0A2A4YB83_UNCAE</name>
<evidence type="ECO:0000313" key="2">
    <source>
        <dbReference type="EMBL" id="PCI91974.1"/>
    </source>
</evidence>
<dbReference type="InterPro" id="IPR036249">
    <property type="entry name" value="Thioredoxin-like_sf"/>
</dbReference>
<organism evidence="2 3">
    <name type="scientific">Aerophobetes bacterium</name>
    <dbReference type="NCBI Taxonomy" id="2030807"/>
    <lineage>
        <taxon>Bacteria</taxon>
        <taxon>Candidatus Aerophobota</taxon>
    </lineage>
</organism>
<dbReference type="AlphaFoldDB" id="A0A2A4YB83"/>
<sequence length="92" mass="10722">MKIKSELTLYFKDTCPFCRKVLDYLDDLKKTVPMKNIKGNPEYSDELEKISGKRQVPCLVIDNDPLLESDAIVLWLEEHKILLEDTPAQERL</sequence>